<dbReference type="InterPro" id="IPR000719">
    <property type="entry name" value="Prot_kinase_dom"/>
</dbReference>
<feature type="compositionally biased region" description="Polar residues" evidence="12">
    <location>
        <begin position="1162"/>
        <end position="1176"/>
    </location>
</feature>
<dbReference type="EC" id="2.7.12.1" evidence="2"/>
<evidence type="ECO:0000313" key="14">
    <source>
        <dbReference type="EMBL" id="TIC02792.1"/>
    </source>
</evidence>
<name>A0A4T0PSR9_9BASI</name>
<dbReference type="GO" id="GO:0004712">
    <property type="term" value="F:protein serine/threonine/tyrosine kinase activity"/>
    <property type="evidence" value="ECO:0007669"/>
    <property type="project" value="UniProtKB-EC"/>
</dbReference>
<feature type="region of interest" description="Disordered" evidence="12">
    <location>
        <begin position="1"/>
        <end position="585"/>
    </location>
</feature>
<feature type="compositionally biased region" description="Polar residues" evidence="12">
    <location>
        <begin position="101"/>
        <end position="115"/>
    </location>
</feature>
<dbReference type="EMBL" id="SPRH01000010">
    <property type="protein sequence ID" value="TIC02792.1"/>
    <property type="molecule type" value="Genomic_DNA"/>
</dbReference>
<keyword evidence="3" id="KW-0723">Serine/threonine-protein kinase</keyword>
<dbReference type="InterPro" id="IPR042521">
    <property type="entry name" value="DYRK"/>
</dbReference>
<accession>A0A4T0PSR9</accession>
<protein>
    <recommendedName>
        <fullName evidence="2">dual-specificity kinase</fullName>
        <ecNumber evidence="2">2.7.12.1</ecNumber>
    </recommendedName>
</protein>
<feature type="region of interest" description="Disordered" evidence="12">
    <location>
        <begin position="673"/>
        <end position="720"/>
    </location>
</feature>
<dbReference type="InterPro" id="IPR050494">
    <property type="entry name" value="Ser_Thr_dual-spec_kinase"/>
</dbReference>
<feature type="compositionally biased region" description="Low complexity" evidence="12">
    <location>
        <begin position="521"/>
        <end position="531"/>
    </location>
</feature>
<comment type="catalytic activity">
    <reaction evidence="9">
        <text>L-threonyl-[protein] + ATP = O-phospho-L-threonyl-[protein] + ADP + H(+)</text>
        <dbReference type="Rhea" id="RHEA:46608"/>
        <dbReference type="Rhea" id="RHEA-COMP:11060"/>
        <dbReference type="Rhea" id="RHEA-COMP:11605"/>
        <dbReference type="ChEBI" id="CHEBI:15378"/>
        <dbReference type="ChEBI" id="CHEBI:30013"/>
        <dbReference type="ChEBI" id="CHEBI:30616"/>
        <dbReference type="ChEBI" id="CHEBI:61977"/>
        <dbReference type="ChEBI" id="CHEBI:456216"/>
        <dbReference type="EC" id="2.7.12.1"/>
    </reaction>
</comment>
<dbReference type="GO" id="GO:0005737">
    <property type="term" value="C:cytoplasm"/>
    <property type="evidence" value="ECO:0007669"/>
    <property type="project" value="TreeGrafter"/>
</dbReference>
<keyword evidence="4" id="KW-0808">Transferase</keyword>
<comment type="caution">
    <text evidence="14">The sequence shown here is derived from an EMBL/GenBank/DDBJ whole genome shotgun (WGS) entry which is preliminary data.</text>
</comment>
<evidence type="ECO:0000256" key="12">
    <source>
        <dbReference type="SAM" id="MobiDB-lite"/>
    </source>
</evidence>
<dbReference type="SMART" id="SM00220">
    <property type="entry name" value="S_TKc"/>
    <property type="match status" value="1"/>
</dbReference>
<feature type="compositionally biased region" description="Polar residues" evidence="12">
    <location>
        <begin position="707"/>
        <end position="720"/>
    </location>
</feature>
<dbReference type="PROSITE" id="PS00107">
    <property type="entry name" value="PROTEIN_KINASE_ATP"/>
    <property type="match status" value="1"/>
</dbReference>
<evidence type="ECO:0000256" key="11">
    <source>
        <dbReference type="PROSITE-ProRule" id="PRU10141"/>
    </source>
</evidence>
<feature type="compositionally biased region" description="Basic and acidic residues" evidence="12">
    <location>
        <begin position="460"/>
        <end position="479"/>
    </location>
</feature>
<reference evidence="14 15" key="1">
    <citation type="submission" date="2019-03" db="EMBL/GenBank/DDBJ databases">
        <title>Sequencing 25 genomes of Wallemia mellicola.</title>
        <authorList>
            <person name="Gostincar C."/>
        </authorList>
    </citation>
    <scope>NUCLEOTIDE SEQUENCE [LARGE SCALE GENOMIC DNA]</scope>
    <source>
        <strain evidence="14 15">EXF-1262</strain>
    </source>
</reference>
<dbReference type="FunFam" id="1.10.510.10:FF:000112">
    <property type="entry name" value="Putative dual specificity tyrosine-phosphorylation-regulated kinase 2"/>
    <property type="match status" value="1"/>
</dbReference>
<dbReference type="SUPFAM" id="SSF56112">
    <property type="entry name" value="Protein kinase-like (PK-like)"/>
    <property type="match status" value="1"/>
</dbReference>
<feature type="region of interest" description="Disordered" evidence="12">
    <location>
        <begin position="1136"/>
        <end position="1261"/>
    </location>
</feature>
<feature type="compositionally biased region" description="Low complexity" evidence="12">
    <location>
        <begin position="171"/>
        <end position="217"/>
    </location>
</feature>
<dbReference type="GO" id="GO:0005856">
    <property type="term" value="C:cytoskeleton"/>
    <property type="evidence" value="ECO:0007669"/>
    <property type="project" value="TreeGrafter"/>
</dbReference>
<evidence type="ECO:0000256" key="4">
    <source>
        <dbReference type="ARBA" id="ARBA00022679"/>
    </source>
</evidence>
<evidence type="ECO:0000256" key="2">
    <source>
        <dbReference type="ARBA" id="ARBA00013203"/>
    </source>
</evidence>
<evidence type="ECO:0000256" key="10">
    <source>
        <dbReference type="ARBA" id="ARBA00051680"/>
    </source>
</evidence>
<dbReference type="AlphaFoldDB" id="A0A4T0PSR9"/>
<comment type="similarity">
    <text evidence="1">Belongs to the protein kinase superfamily. CMGC Ser/Thr protein kinase family. MNB/DYRK subfamily.</text>
</comment>
<organism evidence="14 15">
    <name type="scientific">Wallemia mellicola</name>
    <dbReference type="NCBI Taxonomy" id="1708541"/>
    <lineage>
        <taxon>Eukaryota</taxon>
        <taxon>Fungi</taxon>
        <taxon>Dikarya</taxon>
        <taxon>Basidiomycota</taxon>
        <taxon>Wallemiomycotina</taxon>
        <taxon>Wallemiomycetes</taxon>
        <taxon>Wallemiales</taxon>
        <taxon>Wallemiaceae</taxon>
        <taxon>Wallemia</taxon>
    </lineage>
</organism>
<evidence type="ECO:0000259" key="13">
    <source>
        <dbReference type="PROSITE" id="PS50011"/>
    </source>
</evidence>
<feature type="compositionally biased region" description="Low complexity" evidence="12">
    <location>
        <begin position="1236"/>
        <end position="1254"/>
    </location>
</feature>
<keyword evidence="7 11" id="KW-0067">ATP-binding</keyword>
<feature type="binding site" evidence="11">
    <location>
        <position position="878"/>
    </location>
    <ligand>
        <name>ATP</name>
        <dbReference type="ChEBI" id="CHEBI:30616"/>
    </ligand>
</feature>
<feature type="compositionally biased region" description="Low complexity" evidence="12">
    <location>
        <begin position="394"/>
        <end position="409"/>
    </location>
</feature>
<feature type="compositionally biased region" description="Polar residues" evidence="12">
    <location>
        <begin position="506"/>
        <end position="520"/>
    </location>
</feature>
<dbReference type="CDD" id="cd14210">
    <property type="entry name" value="PKc_DYRK"/>
    <property type="match status" value="1"/>
</dbReference>
<evidence type="ECO:0000256" key="9">
    <source>
        <dbReference type="ARBA" id="ARBA00049308"/>
    </source>
</evidence>
<dbReference type="PANTHER" id="PTHR24058">
    <property type="entry name" value="DUAL SPECIFICITY PROTEIN KINASE"/>
    <property type="match status" value="1"/>
</dbReference>
<feature type="compositionally biased region" description="Polar residues" evidence="12">
    <location>
        <begin position="560"/>
        <end position="569"/>
    </location>
</feature>
<feature type="domain" description="Protein kinase" evidence="13">
    <location>
        <begin position="849"/>
        <end position="1145"/>
    </location>
</feature>
<dbReference type="InterPro" id="IPR017441">
    <property type="entry name" value="Protein_kinase_ATP_BS"/>
</dbReference>
<evidence type="ECO:0000256" key="8">
    <source>
        <dbReference type="ARBA" id="ARBA00049003"/>
    </source>
</evidence>
<feature type="compositionally biased region" description="Low complexity" evidence="12">
    <location>
        <begin position="678"/>
        <end position="693"/>
    </location>
</feature>
<feature type="compositionally biased region" description="Low complexity" evidence="12">
    <location>
        <begin position="480"/>
        <end position="490"/>
    </location>
</feature>
<feature type="compositionally biased region" description="Polar residues" evidence="12">
    <location>
        <begin position="423"/>
        <end position="437"/>
    </location>
</feature>
<dbReference type="PROSITE" id="PS50011">
    <property type="entry name" value="PROTEIN_KINASE_DOM"/>
    <property type="match status" value="1"/>
</dbReference>
<gene>
    <name evidence="14" type="ORF">E3Q17_01292</name>
</gene>
<dbReference type="Gene3D" id="1.10.510.10">
    <property type="entry name" value="Transferase(Phosphotransferase) domain 1"/>
    <property type="match status" value="1"/>
</dbReference>
<evidence type="ECO:0000256" key="7">
    <source>
        <dbReference type="ARBA" id="ARBA00022840"/>
    </source>
</evidence>
<evidence type="ECO:0000313" key="15">
    <source>
        <dbReference type="Proteomes" id="UP000307169"/>
    </source>
</evidence>
<feature type="compositionally biased region" description="Polar residues" evidence="12">
    <location>
        <begin position="70"/>
        <end position="93"/>
    </location>
</feature>
<evidence type="ECO:0000256" key="1">
    <source>
        <dbReference type="ARBA" id="ARBA00008867"/>
    </source>
</evidence>
<proteinExistence type="inferred from homology"/>
<feature type="compositionally biased region" description="Polar residues" evidence="12">
    <location>
        <begin position="239"/>
        <end position="274"/>
    </location>
</feature>
<keyword evidence="6 14" id="KW-0418">Kinase</keyword>
<evidence type="ECO:0000256" key="6">
    <source>
        <dbReference type="ARBA" id="ARBA00022777"/>
    </source>
</evidence>
<dbReference type="PANTHER" id="PTHR24058:SF22">
    <property type="entry name" value="DUAL SPECIFICITY TYROSINE-PHOSPHORYLATION-REGULATED KINASE 4"/>
    <property type="match status" value="1"/>
</dbReference>
<dbReference type="Gene3D" id="3.30.10.30">
    <property type="entry name" value="DYRK"/>
    <property type="match status" value="1"/>
</dbReference>
<dbReference type="Pfam" id="PF00069">
    <property type="entry name" value="Pkinase"/>
    <property type="match status" value="1"/>
</dbReference>
<keyword evidence="5 11" id="KW-0547">Nucleotide-binding</keyword>
<evidence type="ECO:0000256" key="3">
    <source>
        <dbReference type="ARBA" id="ARBA00022527"/>
    </source>
</evidence>
<dbReference type="InterPro" id="IPR011009">
    <property type="entry name" value="Kinase-like_dom_sf"/>
</dbReference>
<dbReference type="PROSITE" id="PS00108">
    <property type="entry name" value="PROTEIN_KINASE_ST"/>
    <property type="match status" value="1"/>
</dbReference>
<dbReference type="GO" id="GO:0005524">
    <property type="term" value="F:ATP binding"/>
    <property type="evidence" value="ECO:0007669"/>
    <property type="project" value="UniProtKB-UniRule"/>
</dbReference>
<evidence type="ECO:0000256" key="5">
    <source>
        <dbReference type="ARBA" id="ARBA00022741"/>
    </source>
</evidence>
<sequence length="1261" mass="140375">MNKLNKPSSRVDRPQEHQSIPVEANFNDPMDFDPTFPDIQTFDLDMTLKQRNSMRRNQSKSFAHLPPSPATQTNTTITSPTLRRPTNSETPQRSPGFVRALNSQRNDQRSTPTRPKSSHSRPGTPPPKSFLSDDHKRRNRLSVGSRFAAEAKQFFSPKADQPGLNSRRKSTPAINTASISSTSIESPSTCRDSTSFSSLRSRRNSASSDISSIQSNDEFGLPKDIDVPPVPRIPKDYSETNTIPLTGSNNDNNANGLRSQASAYSETTATTPQKVTRKKYSESSFTPPRHRFESRDSNYSPTQANCINFPQSSKRSSTVRRITPSSIPFFRRSASAQNMNDNLKSDDPPPPVPPISQSHIAQNSVSSAGTIGTTSSTGSSTPHRKSMLGIGLPSLLKTSSSRKSLSTSKPVSTENLLDKPKQNGEQSTFRQRRNSLSAVIMGRRRGKTVGSQSTSSHPEPVPKIKPEFLENNDKEKDRSSTPVSTPVVRTRTIRASDQQKEKDSNDATITRTTNSFRTMPQSSSLQKSSSHSSHETLNPDNKRDQKLITPTRIPRISMSAVRTPQTRSPGSIRRRPSVNDTTRKVSDNSINTINTVNSTKSSRLSTNGSMNNLNDALSSDSTIEMRKRVVDKSLENQSKRLSKIGIDNKDDKVDRNNTISLVKSTPRASSIYTTNKQSTSIPTSMSSTSIGSRHSIHATPKVRSLATPVSSRSTTNLNGQTPITAKVRTPRQNQDEVIADEEMMAYIRRSQARRLAAGAKLSELESMLAFPEPVMPTTRMSPREAIALFGSSLSPYEQNEIFNHRDIYFVGQSSKKKLATKERSSSNYGYDDERGDYHIIKHDHLNYRYEIMDTLGKGSFGQVLECLDHKTGHSVAIKIIRNKKRFHHQALVEVKILDRLVDWDPENKHNVIMKTEHFYFRGHLCIATELLSINLYELIKANCFAGFTTALIKRFAAQMLQSLVLMKHHNVIHCDLKPENVLLRHPAKSSIKVIDFGSSCFENEKVYTYIQSRFYRSPEVILGMEYTAAIDMWSFGAILVELYTGYPIFPGENEQEQLACLMEILGIPEKYIIDKSSRRKIFFDSTGAPRPVINSKGRRRRPNSKSIASVLKTDDEQFVDFITRCLTWDPEKRLKPSGALRHPFVTGLPPPPKTTTTKTVRRPSTAQPSSGSTTFKIPNGTAGESKKSMISNPTPLNRHRVSHSHSQSSASSLPGQQFVKSPKIPSLSNTPRILRSKLSSTSTSAPSQSSKVSTISATSKY</sequence>
<dbReference type="Gene3D" id="3.30.200.20">
    <property type="entry name" value="Phosphorylase Kinase, domain 1"/>
    <property type="match status" value="1"/>
</dbReference>
<dbReference type="InterPro" id="IPR008271">
    <property type="entry name" value="Ser/Thr_kinase_AS"/>
</dbReference>
<comment type="catalytic activity">
    <reaction evidence="8">
        <text>L-seryl-[protein] + ATP = O-phospho-L-seryl-[protein] + ADP + H(+)</text>
        <dbReference type="Rhea" id="RHEA:17989"/>
        <dbReference type="Rhea" id="RHEA-COMP:9863"/>
        <dbReference type="Rhea" id="RHEA-COMP:11604"/>
        <dbReference type="ChEBI" id="CHEBI:15378"/>
        <dbReference type="ChEBI" id="CHEBI:29999"/>
        <dbReference type="ChEBI" id="CHEBI:30616"/>
        <dbReference type="ChEBI" id="CHEBI:83421"/>
        <dbReference type="ChEBI" id="CHEBI:456216"/>
        <dbReference type="EC" id="2.7.12.1"/>
    </reaction>
</comment>
<feature type="compositionally biased region" description="Polar residues" evidence="12">
    <location>
        <begin position="297"/>
        <end position="326"/>
    </location>
</feature>
<feature type="compositionally biased region" description="Low complexity" evidence="12">
    <location>
        <begin position="364"/>
        <end position="381"/>
    </location>
</feature>
<dbReference type="GO" id="GO:0004674">
    <property type="term" value="F:protein serine/threonine kinase activity"/>
    <property type="evidence" value="ECO:0007669"/>
    <property type="project" value="UniProtKB-KW"/>
</dbReference>
<dbReference type="Proteomes" id="UP000307169">
    <property type="component" value="Unassembled WGS sequence"/>
</dbReference>
<comment type="catalytic activity">
    <reaction evidence="10">
        <text>L-tyrosyl-[protein] + ATP = O-phospho-L-tyrosyl-[protein] + ADP + H(+)</text>
        <dbReference type="Rhea" id="RHEA:10596"/>
        <dbReference type="Rhea" id="RHEA-COMP:10136"/>
        <dbReference type="Rhea" id="RHEA-COMP:20101"/>
        <dbReference type="ChEBI" id="CHEBI:15378"/>
        <dbReference type="ChEBI" id="CHEBI:30616"/>
        <dbReference type="ChEBI" id="CHEBI:46858"/>
        <dbReference type="ChEBI" id="CHEBI:61978"/>
        <dbReference type="ChEBI" id="CHEBI:456216"/>
        <dbReference type="EC" id="2.7.12.1"/>
    </reaction>
</comment>